<protein>
    <recommendedName>
        <fullName evidence="4">Alpha-1,6-mannosyl-glycoprotein 6-beta-N-acetylglucosaminyltransferase</fullName>
    </recommendedName>
</protein>
<evidence type="ECO:0000256" key="1">
    <source>
        <dbReference type="SAM" id="Phobius"/>
    </source>
</evidence>
<dbReference type="RefSeq" id="XP_062791181.1">
    <property type="nucleotide sequence ID" value="XM_062935130.1"/>
</dbReference>
<keyword evidence="1" id="KW-1133">Transmembrane helix</keyword>
<proteinExistence type="predicted"/>
<feature type="transmembrane region" description="Helical" evidence="1">
    <location>
        <begin position="9"/>
        <end position="26"/>
    </location>
</feature>
<gene>
    <name evidence="2" type="ORF">IL334_003398</name>
</gene>
<evidence type="ECO:0000313" key="3">
    <source>
        <dbReference type="Proteomes" id="UP001329825"/>
    </source>
</evidence>
<organism evidence="2 3">
    <name type="scientific">Kwoniella shivajii</name>
    <dbReference type="NCBI Taxonomy" id="564305"/>
    <lineage>
        <taxon>Eukaryota</taxon>
        <taxon>Fungi</taxon>
        <taxon>Dikarya</taxon>
        <taxon>Basidiomycota</taxon>
        <taxon>Agaricomycotina</taxon>
        <taxon>Tremellomycetes</taxon>
        <taxon>Tremellales</taxon>
        <taxon>Cryptococcaceae</taxon>
        <taxon>Kwoniella</taxon>
    </lineage>
</organism>
<sequence length="484" mass="55864">MVLPRLPRIATLFILIFGILILGAYLHSPSTANYAPWTETLKNFTPMSEPMFPFAIDADVKDYHTYNAREIDSLKGCMDGGDCRRNQRKVVLACTHVWPKAIIDGWRGGEGVWALSMFRAMRELGYTVILGMDDWKETLTYYRMFPDQVKVIIQSDWVNDCMRDPLCIKSESNPTGIARWKSEFHFNFFPDPMPGLDAHLSVEADRYELEEEEDYRRLQYIGYSIEEDCEKQDLIPHAERPMTAWILAKQAAYFHVGPHLYAFNDTYYTSTLKEEGLDGLSFRAAYEITDNYMKNDVIEPIVEVIGVTNLGIIGPDRFRNEVASSRIMIGIGNPPLSPSPYLSLCLATPFLNPIRTWDSEHPNDRSKWVSQHNYLKWLDPPYVYNVRAHDYQGFVDAIHEALNNPPPRYIDPSMTPDSIRKRVKKLVDNDWRSIAKTYLEEREAEGEIIADIPQEMDLMSRGAESKIPDTSCIMYRLPMDIFHK</sequence>
<name>A0ABZ1D0F4_9TREE</name>
<reference evidence="2 3" key="1">
    <citation type="submission" date="2024-01" db="EMBL/GenBank/DDBJ databases">
        <title>Comparative genomics of Cryptococcus and Kwoniella reveals pathogenesis evolution and contrasting modes of karyotype evolution via chromosome fusion or intercentromeric recombination.</title>
        <authorList>
            <person name="Coelho M.A."/>
            <person name="David-Palma M."/>
            <person name="Shea T."/>
            <person name="Bowers K."/>
            <person name="McGinley-Smith S."/>
            <person name="Mohammad A.W."/>
            <person name="Gnirke A."/>
            <person name="Yurkov A.M."/>
            <person name="Nowrousian M."/>
            <person name="Sun S."/>
            <person name="Cuomo C.A."/>
            <person name="Heitman J."/>
        </authorList>
    </citation>
    <scope>NUCLEOTIDE SEQUENCE [LARGE SCALE GENOMIC DNA]</scope>
    <source>
        <strain evidence="2">CBS 11374</strain>
    </source>
</reference>
<accession>A0ABZ1D0F4</accession>
<dbReference type="GeneID" id="87955529"/>
<evidence type="ECO:0000313" key="2">
    <source>
        <dbReference type="EMBL" id="WRT66441.1"/>
    </source>
</evidence>
<dbReference type="Proteomes" id="UP001329825">
    <property type="component" value="Chromosome 4"/>
</dbReference>
<keyword evidence="1" id="KW-0472">Membrane</keyword>
<evidence type="ECO:0008006" key="4">
    <source>
        <dbReference type="Google" id="ProtNLM"/>
    </source>
</evidence>
<keyword evidence="1" id="KW-0812">Transmembrane</keyword>
<dbReference type="EMBL" id="CP141884">
    <property type="protein sequence ID" value="WRT66441.1"/>
    <property type="molecule type" value="Genomic_DNA"/>
</dbReference>
<keyword evidence="3" id="KW-1185">Reference proteome</keyword>